<accession>E6N6R8</accession>
<keyword evidence="1 2" id="KW-0175">Coiled coil</keyword>
<keyword evidence="5" id="KW-0269">Exonuclease</keyword>
<dbReference type="Pfam" id="PF02463">
    <property type="entry name" value="SMC_N"/>
    <property type="match status" value="1"/>
</dbReference>
<evidence type="ECO:0000259" key="3">
    <source>
        <dbReference type="Pfam" id="PF02463"/>
    </source>
</evidence>
<dbReference type="GO" id="GO:0016887">
    <property type="term" value="F:ATP hydrolysis activity"/>
    <property type="evidence" value="ECO:0007669"/>
    <property type="project" value="InterPro"/>
</dbReference>
<dbReference type="EMBL" id="BA000048">
    <property type="protein sequence ID" value="BAJ50797.1"/>
    <property type="molecule type" value="Genomic_DNA"/>
</dbReference>
<reference evidence="5 7" key="2">
    <citation type="journal article" date="2011" name="Nucleic Acids Res.">
        <title>Insights into the evolution of Archaea and eukaryotic protein modifier systems revealed by the genome of a novel archaeal group.</title>
        <authorList>
            <person name="Nunoura T."/>
            <person name="Takaki Y."/>
            <person name="Kakuta J."/>
            <person name="Nishi S."/>
            <person name="Sugahara J."/>
            <person name="Kazama H."/>
            <person name="Chee G."/>
            <person name="Hattori M."/>
            <person name="Kanai A."/>
            <person name="Atomi H."/>
            <person name="Takai K."/>
            <person name="Takami H."/>
        </authorList>
    </citation>
    <scope>NUCLEOTIDE SEQUENCE [LARGE SCALE GENOMIC DNA]</scope>
</reference>
<dbReference type="InterPro" id="IPR003395">
    <property type="entry name" value="RecF/RecN/SMC_N"/>
</dbReference>
<keyword evidence="5" id="KW-0378">Hydrolase</keyword>
<dbReference type="Proteomes" id="UP000008120">
    <property type="component" value="Chromosome"/>
</dbReference>
<dbReference type="InterPro" id="IPR027417">
    <property type="entry name" value="P-loop_NTPase"/>
</dbReference>
<feature type="domain" description="RecF/RecN/SMC N-terminal" evidence="3">
    <location>
        <begin position="367"/>
        <end position="729"/>
    </location>
</feature>
<dbReference type="GO" id="GO:0004527">
    <property type="term" value="F:exonuclease activity"/>
    <property type="evidence" value="ECO:0007669"/>
    <property type="project" value="UniProtKB-KW"/>
</dbReference>
<gene>
    <name evidence="6" type="ORF">CSUB_C0943</name>
    <name evidence="5" type="ORF">HGMM_F17C01C15</name>
</gene>
<feature type="coiled-coil region" evidence="2">
    <location>
        <begin position="527"/>
        <end position="575"/>
    </location>
</feature>
<evidence type="ECO:0000313" key="6">
    <source>
        <dbReference type="EMBL" id="BAJ50797.1"/>
    </source>
</evidence>
<proteinExistence type="predicted"/>
<evidence type="ECO:0000259" key="4">
    <source>
        <dbReference type="Pfam" id="PF13476"/>
    </source>
</evidence>
<dbReference type="KEGG" id="csu:CSUB_C0943"/>
<protein>
    <submittedName>
        <fullName evidence="5">Exonuclease SbcC</fullName>
    </submittedName>
</protein>
<dbReference type="Gene3D" id="3.40.50.300">
    <property type="entry name" value="P-loop containing nucleotide triphosphate hydrolases"/>
    <property type="match status" value="2"/>
</dbReference>
<sequence>MIRRVRLFNFLSHRDTEISLGDGLTVFIGRNGAGKSSVVDAIVYALYGRHTRGQNANIVHDGGGAQEGRVELDFELNRKLYKVMRRFDNKGNLKEASIREDGKLLATSERGVDRRVSDIVSGLLGMNYERMRSSVVIQQGEVDAILRADPKELKELFDDLLGLSAFEQAYARMKEVLECFEERVRLMVRRSVDELLLVEQELEKLRRLLTEGKEKEVELEKELERLRNEHQELSEGIEKLEGLHRLFGEVRSSLEALKGLVRRELADLEEEVGRIERATKVLVLREEIEKRITRVDELRVEISRLDEKERALQRQLREIGGELARLPTGAGARTLEELRNEARTRAERLRDDAVELGKAVALGAETLGLANRVELDVKGVVELVSEAHGSALASRAAELVTKRDAIKAEIEETNRRRREANKEIYELGTINGQDVQRLRNKVLAAEQLLREVGGEPGVAALKARLEGLRERAAKLEKVKVPIELDVAELQGVAEVLPADVAELLSRIRTGIKRLRDDGYSAGDVVQLERLKLRKDKLSREIGSKEKELEKLREDMQKAEKEIGELERVREVLRKAREFRDLMRKMRELVYHREGPVLMSLRSWVYERVSERAGEYLDTFESPVSDIRIEEERTGRGSRVVFRCFYQGREVSWERLSGGEKVVLALALRLAIGDALGAQRLGFFVLDEPTVHLDAEKRRRLREVLTRLGRKMPQVIVITHDEEVFEGAEARVLRFELGRGATIVSEVESSPSLSAITRN</sequence>
<keyword evidence="5" id="KW-0540">Nuclease</keyword>
<dbReference type="SUPFAM" id="SSF52540">
    <property type="entry name" value="P-loop containing nucleoside triphosphate hydrolases"/>
    <property type="match status" value="1"/>
</dbReference>
<evidence type="ECO:0000313" key="5">
    <source>
        <dbReference type="EMBL" id="BAJ47987.1"/>
    </source>
</evidence>
<dbReference type="AlphaFoldDB" id="E6N6R8"/>
<name>E6N6R8_CALS0</name>
<dbReference type="STRING" id="311458.CSUB_C0943"/>
<evidence type="ECO:0000313" key="7">
    <source>
        <dbReference type="Proteomes" id="UP000008120"/>
    </source>
</evidence>
<organism evidence="5 7">
    <name type="scientific">Caldiarchaeum subterraneum</name>
    <dbReference type="NCBI Taxonomy" id="311458"/>
    <lineage>
        <taxon>Archaea</taxon>
        <taxon>Nitrososphaerota</taxon>
        <taxon>Candidatus Caldarchaeales</taxon>
        <taxon>Candidatus Caldarchaeaceae</taxon>
        <taxon>Candidatus Caldarchaeum</taxon>
    </lineage>
</organism>
<reference evidence="5 7" key="1">
    <citation type="journal article" date="2005" name="Environ. Microbiol.">
        <title>Genetic and functional properties of uncultivated thermophilic crenarchaeotes from a subsurface gold mine as revealed by analysis of genome fragments.</title>
        <authorList>
            <person name="Nunoura T."/>
            <person name="Hirayama H."/>
            <person name="Takami H."/>
            <person name="Oida H."/>
            <person name="Nishi S."/>
            <person name="Shimamura S."/>
            <person name="Suzuki Y."/>
            <person name="Inagaki F."/>
            <person name="Takai K."/>
            <person name="Nealson K.H."/>
            <person name="Horikoshi K."/>
        </authorList>
    </citation>
    <scope>NUCLEOTIDE SEQUENCE [LARGE SCALE GENOMIC DNA]</scope>
</reference>
<dbReference type="EMBL" id="AP011851">
    <property type="protein sequence ID" value="BAJ47987.1"/>
    <property type="molecule type" value="Genomic_DNA"/>
</dbReference>
<dbReference type="PANTHER" id="PTHR32114:SF2">
    <property type="entry name" value="ABC TRANSPORTER ABCH.3"/>
    <property type="match status" value="1"/>
</dbReference>
<dbReference type="BioCyc" id="CCAL311458:G131R-952-MONOMER"/>
<feature type="domain" description="Rad50/SbcC-type AAA" evidence="4">
    <location>
        <begin position="4"/>
        <end position="237"/>
    </location>
</feature>
<dbReference type="GO" id="GO:0006302">
    <property type="term" value="P:double-strand break repair"/>
    <property type="evidence" value="ECO:0007669"/>
    <property type="project" value="InterPro"/>
</dbReference>
<dbReference type="InterPro" id="IPR038729">
    <property type="entry name" value="Rad50/SbcC_AAA"/>
</dbReference>
<feature type="coiled-coil region" evidence="2">
    <location>
        <begin position="396"/>
        <end position="478"/>
    </location>
</feature>
<evidence type="ECO:0000256" key="2">
    <source>
        <dbReference type="SAM" id="Coils"/>
    </source>
</evidence>
<dbReference type="PANTHER" id="PTHR32114">
    <property type="entry name" value="ABC TRANSPORTER ABCH.3"/>
    <property type="match status" value="1"/>
</dbReference>
<evidence type="ECO:0000256" key="1">
    <source>
        <dbReference type="ARBA" id="ARBA00023054"/>
    </source>
</evidence>
<feature type="coiled-coil region" evidence="2">
    <location>
        <begin position="163"/>
        <end position="359"/>
    </location>
</feature>
<dbReference type="Pfam" id="PF13476">
    <property type="entry name" value="AAA_23"/>
    <property type="match status" value="1"/>
</dbReference>